<accession>A0ABY9W189</accession>
<name>A0ABY9W189_9ACTN</name>
<proteinExistence type="predicted"/>
<organism evidence="2 3">
    <name type="scientific">Streptomyces durocortorensis</name>
    <dbReference type="NCBI Taxonomy" id="2811104"/>
    <lineage>
        <taxon>Bacteria</taxon>
        <taxon>Bacillati</taxon>
        <taxon>Actinomycetota</taxon>
        <taxon>Actinomycetes</taxon>
        <taxon>Kitasatosporales</taxon>
        <taxon>Streptomycetaceae</taxon>
        <taxon>Streptomyces</taxon>
    </lineage>
</organism>
<sequence>MSAARRLLSATAVALALVASLAAGIALDELAEPGAEIRSQGAQDSAGWG</sequence>
<evidence type="ECO:0000313" key="2">
    <source>
        <dbReference type="EMBL" id="WNF28645.1"/>
    </source>
</evidence>
<keyword evidence="3" id="KW-1185">Reference proteome</keyword>
<feature type="signal peptide" evidence="1">
    <location>
        <begin position="1"/>
        <end position="25"/>
    </location>
</feature>
<dbReference type="EMBL" id="CP134500">
    <property type="protein sequence ID" value="WNF28645.1"/>
    <property type="molecule type" value="Genomic_DNA"/>
</dbReference>
<dbReference type="Proteomes" id="UP001303236">
    <property type="component" value="Chromosome"/>
</dbReference>
<protein>
    <submittedName>
        <fullName evidence="2">Uncharacterized protein</fullName>
    </submittedName>
</protein>
<evidence type="ECO:0000313" key="3">
    <source>
        <dbReference type="Proteomes" id="UP001303236"/>
    </source>
</evidence>
<reference evidence="2 3" key="1">
    <citation type="submission" date="2023-09" db="EMBL/GenBank/DDBJ databases">
        <title>Genome completion map analysis of the actinomycetes C11-1.</title>
        <authorList>
            <person name="Qin P."/>
            <person name="Guan P."/>
        </authorList>
    </citation>
    <scope>NUCLEOTIDE SEQUENCE [LARGE SCALE GENOMIC DNA]</scope>
    <source>
        <strain evidence="2 3">C11-1</strain>
    </source>
</reference>
<feature type="chain" id="PRO_5046134365" evidence="1">
    <location>
        <begin position="26"/>
        <end position="49"/>
    </location>
</feature>
<keyword evidence="1" id="KW-0732">Signal</keyword>
<gene>
    <name evidence="2" type="ORF">RI138_18400</name>
</gene>
<evidence type="ECO:0000256" key="1">
    <source>
        <dbReference type="SAM" id="SignalP"/>
    </source>
</evidence>